<comment type="caution">
    <text evidence="1">The sequence shown here is derived from an EMBL/GenBank/DDBJ whole genome shotgun (WGS) entry which is preliminary data.</text>
</comment>
<reference evidence="1 2" key="1">
    <citation type="submission" date="2019-11" db="EMBL/GenBank/DDBJ databases">
        <title>Whole-genome sequence of a the green, strictly anaerobic photosynthetic bacterium Heliobacillus mobilis DSM 6151.</title>
        <authorList>
            <person name="Kyndt J.A."/>
            <person name="Meyer T.E."/>
        </authorList>
    </citation>
    <scope>NUCLEOTIDE SEQUENCE [LARGE SCALE GENOMIC DNA]</scope>
    <source>
        <strain evidence="1 2">DSM 6151</strain>
    </source>
</reference>
<proteinExistence type="predicted"/>
<accession>A0A6I3SJC9</accession>
<dbReference type="OrthoDB" id="9807021at2"/>
<dbReference type="AlphaFoldDB" id="A0A6I3SJC9"/>
<name>A0A6I3SJC9_HELMO</name>
<organism evidence="1 2">
    <name type="scientific">Heliobacterium mobile</name>
    <name type="common">Heliobacillus mobilis</name>
    <dbReference type="NCBI Taxonomy" id="28064"/>
    <lineage>
        <taxon>Bacteria</taxon>
        <taxon>Bacillati</taxon>
        <taxon>Bacillota</taxon>
        <taxon>Clostridia</taxon>
        <taxon>Eubacteriales</taxon>
        <taxon>Heliobacteriaceae</taxon>
        <taxon>Heliobacterium</taxon>
    </lineage>
</organism>
<evidence type="ECO:0000313" key="1">
    <source>
        <dbReference type="EMBL" id="MTV49014.1"/>
    </source>
</evidence>
<protein>
    <submittedName>
        <fullName evidence="1">Uncharacterized protein</fullName>
    </submittedName>
</protein>
<dbReference type="Proteomes" id="UP000430670">
    <property type="component" value="Unassembled WGS sequence"/>
</dbReference>
<sequence>MTSQGKDSNIDDLLKAFQTTLPYFQKVLPLDGMLAVTDKEKFLYYLSGKEIDTKITAGNRLPPSGGVSRCLDTGEKIILLVPKEVYGIPVKSTTVPITYENGNVIGAGSTLQLKRHG</sequence>
<keyword evidence="2" id="KW-1185">Reference proteome</keyword>
<dbReference type="EMBL" id="WNKU01000008">
    <property type="protein sequence ID" value="MTV49014.1"/>
    <property type="molecule type" value="Genomic_DNA"/>
</dbReference>
<evidence type="ECO:0000313" key="2">
    <source>
        <dbReference type="Proteomes" id="UP000430670"/>
    </source>
</evidence>
<dbReference type="RefSeq" id="WP_155476121.1">
    <property type="nucleotide sequence ID" value="NZ_WNKU01000008.1"/>
</dbReference>
<gene>
    <name evidence="1" type="ORF">GJ688_08485</name>
</gene>